<dbReference type="InterPro" id="IPR050606">
    <property type="entry name" value="Calponin-like"/>
</dbReference>
<evidence type="ECO:0000256" key="2">
    <source>
        <dbReference type="RuleBase" id="RU361224"/>
    </source>
</evidence>
<dbReference type="PROSITE" id="PS50021">
    <property type="entry name" value="CH"/>
    <property type="match status" value="1"/>
</dbReference>
<protein>
    <recommendedName>
        <fullName evidence="2">Transgelin</fullName>
    </recommendedName>
</protein>
<reference evidence="4" key="1">
    <citation type="submission" date="2021-10" db="EMBL/GenBank/DDBJ databases">
        <title>Tropical sea cucumber genome reveals ecological adaptation and Cuvierian tubules defense mechanism.</title>
        <authorList>
            <person name="Chen T."/>
        </authorList>
    </citation>
    <scope>NUCLEOTIDE SEQUENCE</scope>
    <source>
        <strain evidence="4">Nanhai2018</strain>
        <tissue evidence="4">Muscle</tissue>
    </source>
</reference>
<dbReference type="InterPro" id="IPR003096">
    <property type="entry name" value="SM22_calponin"/>
</dbReference>
<gene>
    <name evidence="4" type="ORF">HOLleu_15198</name>
</gene>
<name>A0A9Q1HD06_HOLLE</name>
<proteinExistence type="inferred from homology"/>
<comment type="similarity">
    <text evidence="1 2">Belongs to the calponin family.</text>
</comment>
<evidence type="ECO:0000313" key="5">
    <source>
        <dbReference type="Proteomes" id="UP001152320"/>
    </source>
</evidence>
<dbReference type="PROSITE" id="PS51122">
    <property type="entry name" value="CALPONIN_2"/>
    <property type="match status" value="1"/>
</dbReference>
<dbReference type="GO" id="GO:0051015">
    <property type="term" value="F:actin filament binding"/>
    <property type="evidence" value="ECO:0007669"/>
    <property type="project" value="TreeGrafter"/>
</dbReference>
<keyword evidence="5" id="KW-1185">Reference proteome</keyword>
<dbReference type="SMART" id="SM00033">
    <property type="entry name" value="CH"/>
    <property type="match status" value="1"/>
</dbReference>
<dbReference type="SUPFAM" id="SSF47576">
    <property type="entry name" value="Calponin-homology domain, CH-domain"/>
    <property type="match status" value="1"/>
</dbReference>
<dbReference type="PANTHER" id="PTHR47385:SF14">
    <property type="entry name" value="TRANSGELIN"/>
    <property type="match status" value="1"/>
</dbReference>
<dbReference type="AlphaFoldDB" id="A0A9Q1HD06"/>
<comment type="caution">
    <text evidence="4">The sequence shown here is derived from an EMBL/GenBank/DDBJ whole genome shotgun (WGS) entry which is preliminary data.</text>
</comment>
<evidence type="ECO:0000313" key="4">
    <source>
        <dbReference type="EMBL" id="KAJ8040798.1"/>
    </source>
</evidence>
<dbReference type="EMBL" id="JAIZAY010000006">
    <property type="protein sequence ID" value="KAJ8040798.1"/>
    <property type="molecule type" value="Genomic_DNA"/>
</dbReference>
<dbReference type="Proteomes" id="UP001152320">
    <property type="component" value="Chromosome 6"/>
</dbReference>
<dbReference type="Pfam" id="PF00402">
    <property type="entry name" value="Calponin"/>
    <property type="match status" value="1"/>
</dbReference>
<feature type="domain" description="Calponin-homology (CH)" evidence="3">
    <location>
        <begin position="24"/>
        <end position="134"/>
    </location>
</feature>
<accession>A0A9Q1HD06</accession>
<dbReference type="PANTHER" id="PTHR47385">
    <property type="entry name" value="CALPONIN"/>
    <property type="match status" value="1"/>
</dbReference>
<evidence type="ECO:0000256" key="1">
    <source>
        <dbReference type="ARBA" id="ARBA00009631"/>
    </source>
</evidence>
<dbReference type="InterPro" id="IPR000557">
    <property type="entry name" value="Calponin_repeat"/>
</dbReference>
<dbReference type="Pfam" id="PF00307">
    <property type="entry name" value="CH"/>
    <property type="match status" value="1"/>
</dbReference>
<sequence>MSNRAAKSGLSAEAQRKVKAKYDENLEAKIRTWFQEILGEPLEPREIGVENFQVALKDGTKLCELINKIQPGSVKKINRGKMMFTQLENITNFNEAIKAYGVPVSSTFQSVDLYEAQDMASVQNAIWSLASLYIKKGGLSSLGVKIADENKRDFDEETLRQGQAVIGLQMGTNKGATQSGMTAMGTQRKL</sequence>
<dbReference type="PROSITE" id="PS01052">
    <property type="entry name" value="CALPONIN_1"/>
    <property type="match status" value="1"/>
</dbReference>
<organism evidence="4 5">
    <name type="scientific">Holothuria leucospilota</name>
    <name type="common">Black long sea cucumber</name>
    <name type="synonym">Mertensiothuria leucospilota</name>
    <dbReference type="NCBI Taxonomy" id="206669"/>
    <lineage>
        <taxon>Eukaryota</taxon>
        <taxon>Metazoa</taxon>
        <taxon>Echinodermata</taxon>
        <taxon>Eleutherozoa</taxon>
        <taxon>Echinozoa</taxon>
        <taxon>Holothuroidea</taxon>
        <taxon>Aspidochirotacea</taxon>
        <taxon>Aspidochirotida</taxon>
        <taxon>Holothuriidae</taxon>
        <taxon>Holothuria</taxon>
    </lineage>
</organism>
<dbReference type="GO" id="GO:0015629">
    <property type="term" value="C:actin cytoskeleton"/>
    <property type="evidence" value="ECO:0007669"/>
    <property type="project" value="TreeGrafter"/>
</dbReference>
<dbReference type="InterPro" id="IPR001715">
    <property type="entry name" value="CH_dom"/>
</dbReference>
<dbReference type="GO" id="GO:0007015">
    <property type="term" value="P:actin filament organization"/>
    <property type="evidence" value="ECO:0007669"/>
    <property type="project" value="TreeGrafter"/>
</dbReference>
<dbReference type="PRINTS" id="PR00888">
    <property type="entry name" value="SM22CALPONIN"/>
</dbReference>
<dbReference type="OrthoDB" id="21595at2759"/>
<evidence type="ECO:0000259" key="3">
    <source>
        <dbReference type="PROSITE" id="PS50021"/>
    </source>
</evidence>
<dbReference type="Gene3D" id="1.10.418.10">
    <property type="entry name" value="Calponin-like domain"/>
    <property type="match status" value="1"/>
</dbReference>
<dbReference type="InterPro" id="IPR036872">
    <property type="entry name" value="CH_dom_sf"/>
</dbReference>